<evidence type="ECO:0000313" key="6">
    <source>
        <dbReference type="Proteomes" id="UP001430584"/>
    </source>
</evidence>
<reference evidence="5 6" key="1">
    <citation type="submission" date="2024-02" db="EMBL/GenBank/DDBJ databases">
        <title>De novo assembly and annotation of 12 fungi associated with fruit tree decline syndrome in Ontario, Canada.</title>
        <authorList>
            <person name="Sulman M."/>
            <person name="Ellouze W."/>
            <person name="Ilyukhin E."/>
        </authorList>
    </citation>
    <scope>NUCLEOTIDE SEQUENCE [LARGE SCALE GENOMIC DNA]</scope>
    <source>
        <strain evidence="5 6">FDS-637</strain>
    </source>
</reference>
<keyword evidence="2" id="KW-0808">Transferase</keyword>
<dbReference type="EMBL" id="JAJVCZ030000001">
    <property type="protein sequence ID" value="KAL0264635.1"/>
    <property type="molecule type" value="Genomic_DNA"/>
</dbReference>
<dbReference type="GeneID" id="92004670"/>
<dbReference type="RefSeq" id="XP_066637375.1">
    <property type="nucleotide sequence ID" value="XM_066772096.1"/>
</dbReference>
<evidence type="ECO:0000256" key="3">
    <source>
        <dbReference type="SAM" id="MobiDB-lite"/>
    </source>
</evidence>
<feature type="region of interest" description="Disordered" evidence="3">
    <location>
        <begin position="394"/>
        <end position="414"/>
    </location>
</feature>
<evidence type="ECO:0008006" key="7">
    <source>
        <dbReference type="Google" id="ProtNLM"/>
    </source>
</evidence>
<keyword evidence="1" id="KW-0328">Glycosyltransferase</keyword>
<comment type="caution">
    <text evidence="5">The sequence shown here is derived from an EMBL/GenBank/DDBJ whole genome shotgun (WGS) entry which is preliminary data.</text>
</comment>
<dbReference type="InterPro" id="IPR008630">
    <property type="entry name" value="Glyco_trans_34"/>
</dbReference>
<keyword evidence="4" id="KW-0472">Membrane</keyword>
<name>A0ABR3CVN7_9PEZI</name>
<accession>A0ABR3CVN7</accession>
<feature type="compositionally biased region" description="Low complexity" evidence="3">
    <location>
        <begin position="345"/>
        <end position="354"/>
    </location>
</feature>
<feature type="region of interest" description="Disordered" evidence="3">
    <location>
        <begin position="544"/>
        <end position="582"/>
    </location>
</feature>
<dbReference type="PANTHER" id="PTHR31306">
    <property type="entry name" value="ALPHA-1,6-MANNOSYLTRANSFERASE MNN11-RELATED"/>
    <property type="match status" value="1"/>
</dbReference>
<feature type="region of interest" description="Disordered" evidence="3">
    <location>
        <begin position="472"/>
        <end position="500"/>
    </location>
</feature>
<feature type="transmembrane region" description="Helical" evidence="4">
    <location>
        <begin position="12"/>
        <end position="32"/>
    </location>
</feature>
<sequence length="659" mass="70029">MRGVTGLGGRGLRVVILSLFVIVLFYTVGNFFERTVPYALDPSETAFYPPNAVDARPPDELVSPEVTTLSDEEHPASAKWHHEAMSKIKDKIGAWLPMDKVHGMYGAMRRPPWIGHGKSMDTDTDTPNYNHAPSPAKEERNAIVGKISILNHPQNEYIDRAVKTHAEHDRRHGYQHYTMREQIASNPAENFAAQMLSILQAELRKPPSKRLEWLYYFPTTSIILNPNVPLELFIPPTKGNTAFNETYLLYAAAAPEGPPSTTSPPSPDLSHIAFAARVSQWSIDLFTTLVTRTKSAASGSKKQQASSRADALTISSLLNLPSSSALSPQKHLLALPPNWLNAWPSSSTSSSSSSIDDDDDREETKGGDGDVDVDIRPGSFTLILPLLPLSQNSTSSMADAAPAPPPSSSAPSAFFFDGEDAASAAARDRFERWLARAEARSPRWETPLRETSYAAEAGRFWDGNGGAGAGTSISGGAAAAPSSSSSSASSSSSSSSSASLLSAPTGAAAFGSLSKWFRPPHKAHSGGGTVTAASELPSSSASHAAVAAAAKPGEMLSGGGGGAGEPGSGSSTTSGNRKTVPELKQEVLTLVRDMEASVHNWRQEVSEEVRRATESRCGRAREALAEVELDYGDGENEAGQDQAARAKLQAVIAGLRKVS</sequence>
<feature type="compositionally biased region" description="Gly residues" evidence="3">
    <location>
        <begin position="556"/>
        <end position="567"/>
    </location>
</feature>
<dbReference type="PANTHER" id="PTHR31306:SF8">
    <property type="entry name" value="GLYCOSYLTRANSFERASE FAMILY 34 PROTEIN"/>
    <property type="match status" value="1"/>
</dbReference>
<feature type="region of interest" description="Disordered" evidence="3">
    <location>
        <begin position="344"/>
        <end position="376"/>
    </location>
</feature>
<keyword evidence="4" id="KW-1133">Transmembrane helix</keyword>
<dbReference type="Proteomes" id="UP001430584">
    <property type="component" value="Unassembled WGS sequence"/>
</dbReference>
<protein>
    <recommendedName>
        <fullName evidence="7">Glycosyltransferase family 34 protein</fullName>
    </recommendedName>
</protein>
<evidence type="ECO:0000313" key="5">
    <source>
        <dbReference type="EMBL" id="KAL0264635.1"/>
    </source>
</evidence>
<keyword evidence="4" id="KW-0812">Transmembrane</keyword>
<organism evidence="5 6">
    <name type="scientific">Diplodia seriata</name>
    <dbReference type="NCBI Taxonomy" id="420778"/>
    <lineage>
        <taxon>Eukaryota</taxon>
        <taxon>Fungi</taxon>
        <taxon>Dikarya</taxon>
        <taxon>Ascomycota</taxon>
        <taxon>Pezizomycotina</taxon>
        <taxon>Dothideomycetes</taxon>
        <taxon>Dothideomycetes incertae sedis</taxon>
        <taxon>Botryosphaeriales</taxon>
        <taxon>Botryosphaeriaceae</taxon>
        <taxon>Diplodia</taxon>
    </lineage>
</organism>
<evidence type="ECO:0000256" key="1">
    <source>
        <dbReference type="ARBA" id="ARBA00022676"/>
    </source>
</evidence>
<evidence type="ECO:0000256" key="4">
    <source>
        <dbReference type="SAM" id="Phobius"/>
    </source>
</evidence>
<gene>
    <name evidence="5" type="ORF">SLS55_000585</name>
</gene>
<evidence type="ECO:0000256" key="2">
    <source>
        <dbReference type="ARBA" id="ARBA00022679"/>
    </source>
</evidence>
<proteinExistence type="predicted"/>
<keyword evidence="6" id="KW-1185">Reference proteome</keyword>